<dbReference type="Pfam" id="PF00117">
    <property type="entry name" value="GATase"/>
    <property type="match status" value="1"/>
</dbReference>
<keyword evidence="8" id="KW-0032">Aminotransferase</keyword>
<keyword evidence="3 8" id="KW-0808">Transferase</keyword>
<dbReference type="Pfam" id="PF04715">
    <property type="entry name" value="Anth_synt_I_N"/>
    <property type="match status" value="1"/>
</dbReference>
<comment type="caution">
    <text evidence="8">The sequence shown here is derived from an EMBL/GenBank/DDBJ whole genome shotgun (WGS) entry which is preliminary data.</text>
</comment>
<dbReference type="FunFam" id="3.40.50.880:FF:000003">
    <property type="entry name" value="Anthranilate synthase component II"/>
    <property type="match status" value="1"/>
</dbReference>
<evidence type="ECO:0000256" key="2">
    <source>
        <dbReference type="ARBA" id="ARBA00013139"/>
    </source>
</evidence>
<keyword evidence="4" id="KW-0315">Glutamine amidotransferase</keyword>
<dbReference type="Gene3D" id="3.40.50.880">
    <property type="match status" value="1"/>
</dbReference>
<dbReference type="Gene3D" id="3.60.120.10">
    <property type="entry name" value="Anthranilate synthase"/>
    <property type="match status" value="1"/>
</dbReference>
<dbReference type="NCBIfam" id="TIGR00553">
    <property type="entry name" value="pabB"/>
    <property type="match status" value="1"/>
</dbReference>
<evidence type="ECO:0000256" key="3">
    <source>
        <dbReference type="ARBA" id="ARBA00022679"/>
    </source>
</evidence>
<protein>
    <recommendedName>
        <fullName evidence="2">aminodeoxychorismate synthase</fullName>
        <ecNumber evidence="2">2.6.1.85</ecNumber>
    </recommendedName>
</protein>
<dbReference type="PRINTS" id="PR00096">
    <property type="entry name" value="GATASE"/>
</dbReference>
<dbReference type="PRINTS" id="PR00099">
    <property type="entry name" value="CPSGATASE"/>
</dbReference>
<dbReference type="GO" id="GO:0005737">
    <property type="term" value="C:cytoplasm"/>
    <property type="evidence" value="ECO:0007669"/>
    <property type="project" value="TreeGrafter"/>
</dbReference>
<evidence type="ECO:0000259" key="5">
    <source>
        <dbReference type="Pfam" id="PF00117"/>
    </source>
</evidence>
<dbReference type="SUPFAM" id="SSF52317">
    <property type="entry name" value="Class I glutamine amidotransferase-like"/>
    <property type="match status" value="1"/>
</dbReference>
<dbReference type="GO" id="GO:0000162">
    <property type="term" value="P:L-tryptophan biosynthetic process"/>
    <property type="evidence" value="ECO:0007669"/>
    <property type="project" value="TreeGrafter"/>
</dbReference>
<comment type="similarity">
    <text evidence="1">In the C-terminal section; belongs to the anthranilate synthase component I family.</text>
</comment>
<proteinExistence type="inferred from homology"/>
<dbReference type="PROSITE" id="PS51273">
    <property type="entry name" value="GATASE_TYPE_1"/>
    <property type="match status" value="1"/>
</dbReference>
<dbReference type="Proteomes" id="UP000323321">
    <property type="component" value="Unassembled WGS sequence"/>
</dbReference>
<dbReference type="InterPro" id="IPR005802">
    <property type="entry name" value="ADC_synth_comp_1"/>
</dbReference>
<dbReference type="CDD" id="cd01743">
    <property type="entry name" value="GATase1_Anthranilate_Synthase"/>
    <property type="match status" value="1"/>
</dbReference>
<dbReference type="SUPFAM" id="SSF56322">
    <property type="entry name" value="ADC synthase"/>
    <property type="match status" value="1"/>
</dbReference>
<dbReference type="InterPro" id="IPR017926">
    <property type="entry name" value="GATASE"/>
</dbReference>
<sequence length="699" mass="78842">MKTTSKVQTLLINNYDSFTYNLYQLISEVNGIPPIVVPNNTDWDKIPFDIFDNIVISPGPGRPERLEDFGISGKALLESKLPILGVCLGHQGIAHFFGGKVAHAPEPVHGRLTQVSHLNIDIFKGIPTPFSVVRYHSLIATDLSDELEAIAWNEDGLLMGLRHRTLPIWGVQFHPESICSEYGRELLTNFFNLTVSHKKQEQNLNKIEENHPIQHSNFQIHVRKIKKFPDAQFSYEKLFANSKYAFWLDSSKVEEGLSRFSYLGSGDGPYSEYITYQIKDGKVAVQRYGKRTEYYNQPFYDYLDEQLKLRSIPTPEGLPFDFNLGYVGYLGYELKAETCGDKFHESEIPDASLLFVDRMLVLDHLKKEAYLLCLYTNDESETINWLDATEKRLNQLPDAQSSHLESTVLTEESYENNDIKWRHDKKSYLKLINQCLEEIRNGESYEICLTNTATLNVPINPLDTYKHLRTISPVPYGAFLNFPNLAVLSASPERFVSIGTDKLVESKPIKGTRKRGMTPTEDEKLRQELLNEEKDRSENLMIVDLVRNDLNTVCEVGSVHVPHLFHVETYAPVHQLISTIRGTIRSDKSTIDCVRAAFPGGSMTGAPKIRTMKIIDKLEGGARGIYSGGIGWFSLSGASDISIVIRTIVATKKKTTFGVGGAIISLSDPIEEYEETQVKARAMLTAISKTIPVSLGGYR</sequence>
<accession>A0A9W7Q2N0</accession>
<dbReference type="EC" id="2.6.1.85" evidence="2"/>
<evidence type="ECO:0000259" key="6">
    <source>
        <dbReference type="Pfam" id="PF00425"/>
    </source>
</evidence>
<dbReference type="InterPro" id="IPR006221">
    <property type="entry name" value="TrpG/PapA_dom"/>
</dbReference>
<dbReference type="GO" id="GO:0009396">
    <property type="term" value="P:folic acid-containing compound biosynthetic process"/>
    <property type="evidence" value="ECO:0007669"/>
    <property type="project" value="InterPro"/>
</dbReference>
<evidence type="ECO:0000313" key="8">
    <source>
        <dbReference type="EMBL" id="KAA6459466.1"/>
    </source>
</evidence>
<dbReference type="PANTHER" id="PTHR11236">
    <property type="entry name" value="AMINOBENZOATE/ANTHRANILATE SYNTHASE"/>
    <property type="match status" value="1"/>
</dbReference>
<feature type="domain" description="Glutamine amidotransferase" evidence="5">
    <location>
        <begin position="10"/>
        <end position="191"/>
    </location>
</feature>
<feature type="domain" description="Chorismate-utilising enzyme C-terminal" evidence="6">
    <location>
        <begin position="425"/>
        <end position="679"/>
    </location>
</feature>
<dbReference type="PRINTS" id="PR00097">
    <property type="entry name" value="ANTSNTHASEII"/>
</dbReference>
<dbReference type="NCBIfam" id="TIGR00566">
    <property type="entry name" value="trpG_papA"/>
    <property type="match status" value="1"/>
</dbReference>
<reference evidence="8 9" key="1">
    <citation type="submission" date="2018-08" db="EMBL/GenBank/DDBJ databases">
        <title>Bacillus phenotypic plasticity.</title>
        <authorList>
            <person name="Hurtado E."/>
        </authorList>
    </citation>
    <scope>NUCLEOTIDE SEQUENCE [LARGE SCALE GENOMIC DNA]</scope>
    <source>
        <strain evidence="8 9">111b</strain>
    </source>
</reference>
<dbReference type="InterPro" id="IPR006805">
    <property type="entry name" value="Anth_synth_I_N"/>
</dbReference>
<dbReference type="InterPro" id="IPR019999">
    <property type="entry name" value="Anth_synth_I-like"/>
</dbReference>
<feature type="domain" description="Anthranilate synthase component I N-terminal" evidence="7">
    <location>
        <begin position="239"/>
        <end position="371"/>
    </location>
</feature>
<dbReference type="PANTHER" id="PTHR11236:SF18">
    <property type="entry name" value="AMINODEOXYCHORISMATE SYNTHASE"/>
    <property type="match status" value="1"/>
</dbReference>
<dbReference type="GO" id="GO:0008153">
    <property type="term" value="P:4-aminobenzoate biosynthetic process"/>
    <property type="evidence" value="ECO:0007669"/>
    <property type="project" value="TreeGrafter"/>
</dbReference>
<evidence type="ECO:0000256" key="4">
    <source>
        <dbReference type="ARBA" id="ARBA00022962"/>
    </source>
</evidence>
<dbReference type="RefSeq" id="WP_150158728.1">
    <property type="nucleotide sequence ID" value="NZ_QSMZ01000020.1"/>
</dbReference>
<dbReference type="AlphaFoldDB" id="A0A9W7Q2N0"/>
<evidence type="ECO:0000313" key="9">
    <source>
        <dbReference type="Proteomes" id="UP000323321"/>
    </source>
</evidence>
<dbReference type="GO" id="GO:0046820">
    <property type="term" value="F:4-amino-4-deoxychorismate synthase activity"/>
    <property type="evidence" value="ECO:0007669"/>
    <property type="project" value="UniProtKB-EC"/>
</dbReference>
<dbReference type="InterPro" id="IPR015890">
    <property type="entry name" value="Chorismate_C"/>
</dbReference>
<gene>
    <name evidence="8" type="primary">pabB</name>
    <name evidence="8" type="ORF">DX932_20800</name>
</gene>
<name>A0A9W7Q2N0_BACCE</name>
<dbReference type="EMBL" id="QSMZ01000020">
    <property type="protein sequence ID" value="KAA6459466.1"/>
    <property type="molecule type" value="Genomic_DNA"/>
</dbReference>
<dbReference type="InterPro" id="IPR005801">
    <property type="entry name" value="ADC_synthase"/>
</dbReference>
<evidence type="ECO:0000259" key="7">
    <source>
        <dbReference type="Pfam" id="PF04715"/>
    </source>
</evidence>
<organism evidence="8 9">
    <name type="scientific">Bacillus cereus</name>
    <dbReference type="NCBI Taxonomy" id="1396"/>
    <lineage>
        <taxon>Bacteria</taxon>
        <taxon>Bacillati</taxon>
        <taxon>Bacillota</taxon>
        <taxon>Bacilli</taxon>
        <taxon>Bacillales</taxon>
        <taxon>Bacillaceae</taxon>
        <taxon>Bacillus</taxon>
        <taxon>Bacillus cereus group</taxon>
    </lineage>
</organism>
<evidence type="ECO:0000256" key="1">
    <source>
        <dbReference type="ARBA" id="ARBA00005970"/>
    </source>
</evidence>
<dbReference type="Pfam" id="PF00425">
    <property type="entry name" value="Chorismate_bind"/>
    <property type="match status" value="1"/>
</dbReference>
<dbReference type="InterPro" id="IPR029062">
    <property type="entry name" value="Class_I_gatase-like"/>
</dbReference>